<protein>
    <submittedName>
        <fullName evidence="1">Uncharacterized protein</fullName>
    </submittedName>
</protein>
<dbReference type="EMBL" id="VSSQ01136207">
    <property type="protein sequence ID" value="MPN60651.1"/>
    <property type="molecule type" value="Genomic_DNA"/>
</dbReference>
<reference evidence="1" key="1">
    <citation type="submission" date="2019-08" db="EMBL/GenBank/DDBJ databases">
        <authorList>
            <person name="Kucharzyk K."/>
            <person name="Murdoch R.W."/>
            <person name="Higgins S."/>
            <person name="Loffler F."/>
        </authorList>
    </citation>
    <scope>NUCLEOTIDE SEQUENCE</scope>
</reference>
<sequence length="30" mass="3507">MELILLKKLEKLQELAQEKIAEDVKLLLLT</sequence>
<accession>A0A645JAL2</accession>
<proteinExistence type="predicted"/>
<dbReference type="AlphaFoldDB" id="A0A645JAL2"/>
<evidence type="ECO:0000313" key="1">
    <source>
        <dbReference type="EMBL" id="MPN60651.1"/>
    </source>
</evidence>
<comment type="caution">
    <text evidence="1">The sequence shown here is derived from an EMBL/GenBank/DDBJ whole genome shotgun (WGS) entry which is preliminary data.</text>
</comment>
<gene>
    <name evidence="1" type="ORF">SDC9_208382</name>
</gene>
<organism evidence="1">
    <name type="scientific">bioreactor metagenome</name>
    <dbReference type="NCBI Taxonomy" id="1076179"/>
    <lineage>
        <taxon>unclassified sequences</taxon>
        <taxon>metagenomes</taxon>
        <taxon>ecological metagenomes</taxon>
    </lineage>
</organism>
<name>A0A645JAL2_9ZZZZ</name>